<comment type="caution">
    <text evidence="4">The sequence shown here is derived from an EMBL/GenBank/DDBJ whole genome shotgun (WGS) entry which is preliminary data.</text>
</comment>
<dbReference type="GeneID" id="93124247"/>
<dbReference type="PANTHER" id="PTHR11014">
    <property type="entry name" value="PEPTIDASE M20 FAMILY MEMBER"/>
    <property type="match status" value="1"/>
</dbReference>
<protein>
    <submittedName>
        <fullName evidence="4">Amidohydrolase</fullName>
    </submittedName>
</protein>
<keyword evidence="2" id="KW-0464">Manganese</keyword>
<feature type="binding site" evidence="2">
    <location>
        <position position="109"/>
    </location>
    <ligand>
        <name>Mn(2+)</name>
        <dbReference type="ChEBI" id="CHEBI:29035"/>
        <label>2</label>
    </ligand>
</feature>
<feature type="binding site" evidence="2">
    <location>
        <position position="370"/>
    </location>
    <ligand>
        <name>Mn(2+)</name>
        <dbReference type="ChEBI" id="CHEBI:29035"/>
        <label>2</label>
    </ligand>
</feature>
<sequence>MLSHEAIIAAAQEVDGYVRSTRGYLHQNPEISGREFATSAFLKQEVGALGLPIEDVEHTGFIAILSCERPGKTLALRCDIDALAMDESEMNLAGKKRYVSQRAGACHACGHDSHMAMLLGAMKVLVKYRHTLAGTLLFCFEEGEETGCGIEKMLHALSRKAPDAVWGMHIVSFMRSGTICVDPGPRMAGAALINMDVIGRGGHGSRPDLSINPLFGAANVVMALASAWVNRIDVNETVTLGLATIHGGTAANVIPDRVSISGTIRYFNVSEGERAFNLIKTVAAHAAASQACQIEFAAEMKLLVGPTINDARLSAFAQRQLTDIFPDGTLVHQPRWYASESFNRYASLCPALFVFLGAGDEAAGSQAEHHSSHFDLDERAFLNGVIATVKFADAFLNGWGSD</sequence>
<dbReference type="SUPFAM" id="SSF55031">
    <property type="entry name" value="Bacterial exopeptidase dimerisation domain"/>
    <property type="match status" value="1"/>
</dbReference>
<keyword evidence="2" id="KW-0479">Metal-binding</keyword>
<evidence type="ECO:0000313" key="4">
    <source>
        <dbReference type="EMBL" id="PEH72591.1"/>
    </source>
</evidence>
<feature type="domain" description="Peptidase M20 dimerisation" evidence="3">
    <location>
        <begin position="189"/>
        <end position="287"/>
    </location>
</feature>
<dbReference type="Gene3D" id="3.40.630.10">
    <property type="entry name" value="Zn peptidases"/>
    <property type="match status" value="1"/>
</dbReference>
<dbReference type="InterPro" id="IPR002933">
    <property type="entry name" value="Peptidase_M20"/>
</dbReference>
<dbReference type="GO" id="GO:0016787">
    <property type="term" value="F:hydrolase activity"/>
    <property type="evidence" value="ECO:0007669"/>
    <property type="project" value="UniProtKB-KW"/>
</dbReference>
<evidence type="ECO:0000259" key="3">
    <source>
        <dbReference type="Pfam" id="PF07687"/>
    </source>
</evidence>
<feature type="binding site" evidence="2">
    <location>
        <position position="169"/>
    </location>
    <ligand>
        <name>Mn(2+)</name>
        <dbReference type="ChEBI" id="CHEBI:29035"/>
        <label>2</label>
    </ligand>
</feature>
<dbReference type="PANTHER" id="PTHR11014:SF63">
    <property type="entry name" value="METALLOPEPTIDASE, PUTATIVE (AFU_ORTHOLOGUE AFUA_6G09600)-RELATED"/>
    <property type="match status" value="1"/>
</dbReference>
<name>A0A2A7U2T0_EDWTA</name>
<dbReference type="AlphaFoldDB" id="A0A2A7U2T0"/>
<accession>A0A2A7U2T0</accession>
<keyword evidence="1 4" id="KW-0378">Hydrolase</keyword>
<dbReference type="InterPro" id="IPR011650">
    <property type="entry name" value="Peptidase_M20_dimer"/>
</dbReference>
<dbReference type="NCBIfam" id="TIGR01891">
    <property type="entry name" value="amidohydrolases"/>
    <property type="match status" value="1"/>
</dbReference>
<dbReference type="SUPFAM" id="SSF53187">
    <property type="entry name" value="Zn-dependent exopeptidases"/>
    <property type="match status" value="1"/>
</dbReference>
<dbReference type="PIRSF" id="PIRSF005962">
    <property type="entry name" value="Pept_M20D_amidohydro"/>
    <property type="match status" value="1"/>
</dbReference>
<dbReference type="STRING" id="636.AAW15_07495"/>
<feature type="binding site" evidence="2">
    <location>
        <position position="111"/>
    </location>
    <ligand>
        <name>Mn(2+)</name>
        <dbReference type="ChEBI" id="CHEBI:29035"/>
        <label>2</label>
    </ligand>
</feature>
<dbReference type="InterPro" id="IPR017439">
    <property type="entry name" value="Amidohydrolase"/>
</dbReference>
<dbReference type="GO" id="GO:0046872">
    <property type="term" value="F:metal ion binding"/>
    <property type="evidence" value="ECO:0007669"/>
    <property type="project" value="UniProtKB-KW"/>
</dbReference>
<dbReference type="OrthoDB" id="9777385at2"/>
<reference evidence="5" key="1">
    <citation type="submission" date="2017-09" db="EMBL/GenBank/DDBJ databases">
        <title>FDA dAtabase for Regulatory Grade micrObial Sequences (FDA-ARGOS): Supporting development and validation of Infectious Disease Dx tests.</title>
        <authorList>
            <person name="Goldberg B."/>
            <person name="Campos J."/>
            <person name="Tallon L."/>
            <person name="Sadzewicz L."/>
            <person name="Ott S."/>
            <person name="Zhao X."/>
            <person name="Nagaraj S."/>
            <person name="Vavikolanu K."/>
            <person name="Aluvathingal J."/>
            <person name="Nadendla S."/>
            <person name="Geyer C."/>
            <person name="Sichtig H."/>
        </authorList>
    </citation>
    <scope>NUCLEOTIDE SEQUENCE [LARGE SCALE GENOMIC DNA]</scope>
    <source>
        <strain evidence="5">FDAARGOS_370</strain>
    </source>
</reference>
<dbReference type="Pfam" id="PF01546">
    <property type="entry name" value="Peptidase_M20"/>
    <property type="match status" value="1"/>
</dbReference>
<dbReference type="Pfam" id="PF07687">
    <property type="entry name" value="M20_dimer"/>
    <property type="match status" value="1"/>
</dbReference>
<evidence type="ECO:0000256" key="1">
    <source>
        <dbReference type="ARBA" id="ARBA00022801"/>
    </source>
</evidence>
<gene>
    <name evidence="4" type="ORF">CRM76_11940</name>
</gene>
<organism evidence="4 5">
    <name type="scientific">Edwardsiella tarda</name>
    <dbReference type="NCBI Taxonomy" id="636"/>
    <lineage>
        <taxon>Bacteria</taxon>
        <taxon>Pseudomonadati</taxon>
        <taxon>Pseudomonadota</taxon>
        <taxon>Gammaproteobacteria</taxon>
        <taxon>Enterobacterales</taxon>
        <taxon>Hafniaceae</taxon>
        <taxon>Edwardsiella</taxon>
    </lineage>
</organism>
<dbReference type="RefSeq" id="WP_035599906.1">
    <property type="nucleotide sequence ID" value="NZ_AP028090.1"/>
</dbReference>
<comment type="cofactor">
    <cofactor evidence="2">
        <name>Mn(2+)</name>
        <dbReference type="ChEBI" id="CHEBI:29035"/>
    </cofactor>
    <text evidence="2">The Mn(2+) ion enhances activity.</text>
</comment>
<dbReference type="InterPro" id="IPR036264">
    <property type="entry name" value="Bact_exopeptidase_dim_dom"/>
</dbReference>
<evidence type="ECO:0000256" key="2">
    <source>
        <dbReference type="PIRSR" id="PIRSR005962-1"/>
    </source>
</evidence>
<evidence type="ECO:0000313" key="5">
    <source>
        <dbReference type="Proteomes" id="UP000219788"/>
    </source>
</evidence>
<dbReference type="Gene3D" id="3.30.70.360">
    <property type="match status" value="1"/>
</dbReference>
<proteinExistence type="predicted"/>
<feature type="binding site" evidence="2">
    <location>
        <position position="145"/>
    </location>
    <ligand>
        <name>Mn(2+)</name>
        <dbReference type="ChEBI" id="CHEBI:29035"/>
        <label>2</label>
    </ligand>
</feature>
<dbReference type="EMBL" id="PDDV01000013">
    <property type="protein sequence ID" value="PEH72591.1"/>
    <property type="molecule type" value="Genomic_DNA"/>
</dbReference>
<dbReference type="Proteomes" id="UP000219788">
    <property type="component" value="Unassembled WGS sequence"/>
</dbReference>